<dbReference type="EMBL" id="CAEZXP010000003">
    <property type="protein sequence ID" value="CAB4699923.1"/>
    <property type="molecule type" value="Genomic_DNA"/>
</dbReference>
<accession>A0A6J6PSB2</accession>
<organism evidence="1">
    <name type="scientific">freshwater metagenome</name>
    <dbReference type="NCBI Taxonomy" id="449393"/>
    <lineage>
        <taxon>unclassified sequences</taxon>
        <taxon>metagenomes</taxon>
        <taxon>ecological metagenomes</taxon>
    </lineage>
</organism>
<reference evidence="1" key="1">
    <citation type="submission" date="2020-05" db="EMBL/GenBank/DDBJ databases">
        <authorList>
            <person name="Chiriac C."/>
            <person name="Salcher M."/>
            <person name="Ghai R."/>
            <person name="Kavagutti S V."/>
        </authorList>
    </citation>
    <scope>NUCLEOTIDE SEQUENCE</scope>
</reference>
<sequence length="249" mass="25826">MAAPWNPSSKPAAASHGLRRVVRVGLVALTVAALGAGVASAQIHQSKTHAASTSAWVGTWKTTWGTLTFTQKGFKVTGTFTTGKGKITGSVASTKLSGVWSKAPSYKGTDAGSLLLTLSADSKSFTGQYKATGATAWAGKITGRFASGPVNLSWNGTWATSHGTIVFNQFTTNAVTGAYTPKEGRIDATANEYSLNGNWSEEPSYSGPSDAGLLQFTLSKDGRTFTGTYGKETASTGKSWTGVRIGPAE</sequence>
<gene>
    <name evidence="1" type="ORF">UFOPK2399_01281</name>
</gene>
<evidence type="ECO:0000313" key="1">
    <source>
        <dbReference type="EMBL" id="CAB4699923.1"/>
    </source>
</evidence>
<protein>
    <submittedName>
        <fullName evidence="1">Unannotated protein</fullName>
    </submittedName>
</protein>
<proteinExistence type="predicted"/>
<name>A0A6J6PSB2_9ZZZZ</name>
<dbReference type="AlphaFoldDB" id="A0A6J6PSB2"/>